<dbReference type="AlphaFoldDB" id="X6NN50"/>
<dbReference type="EMBL" id="ASPP01007613">
    <property type="protein sequence ID" value="ETO26822.1"/>
    <property type="molecule type" value="Genomic_DNA"/>
</dbReference>
<comment type="caution">
    <text evidence="2">The sequence shown here is derived from an EMBL/GenBank/DDBJ whole genome shotgun (WGS) entry which is preliminary data.</text>
</comment>
<gene>
    <name evidence="2" type="ORF">RFI_10313</name>
</gene>
<keyword evidence="3" id="KW-1185">Reference proteome</keyword>
<accession>X6NN50</accession>
<sequence length="621" mass="69549">MHSTLFVYIYVYAKKMCVHGNMQMLTATFSGDSTASSEPLFGNVNGGHFVYENVTINVTYSNNSINVNVNETLINQIVKEYNLTLMSNLGVINVSNFDSLVWREILRRTSLSPAQVQEFADIWNQYYLKHENDTYLNVTQFLVYLYNSTNETNWNVYFNDTRSYVITVPVEYIPSNASTSPSSSCSNSSDQACVVDYGTAPLLNYSYASKLLQTVSQVSGSVPRWWALANATSEYLGSGQTPEGCIVLIIDSALEKEVGMSSLRGCKSIGRSWKNVPTLENNECYTMDTVVRGVGMEPKSSIGKDLLLYANLGGLEYSFGLDFAAMFLDTNASRALEKELIQRGMTQSCLTVNLGCTNTLNSSSTDSIKGLVWSLYDWDNTLYFEGDASTNDVCVQVYNDSYTLVIMDKYGNGFHHGDGCAYEVIWDQVSVSVDNEDLSYGYYEQEVIERPYASYGYSRVDLTNQSAQQLTQVFEVVFGPQFVSRYVQALYGGASGGTLSPNEEAALLGLFPQYNATEMVQELDNSTYNTSVELMIDWWIYFLGFGSPVTVQRSVESGDGKWSSVLGNVVVTDYKYFGQMITQLLNQVSLSLFCMFFFPSSFFFFFFASCFLLYKTTTLYV</sequence>
<feature type="transmembrane region" description="Helical" evidence="1">
    <location>
        <begin position="590"/>
        <end position="614"/>
    </location>
</feature>
<keyword evidence="1" id="KW-0812">Transmembrane</keyword>
<keyword evidence="1" id="KW-0472">Membrane</keyword>
<dbReference type="Proteomes" id="UP000023152">
    <property type="component" value="Unassembled WGS sequence"/>
</dbReference>
<evidence type="ECO:0000313" key="2">
    <source>
        <dbReference type="EMBL" id="ETO26822.1"/>
    </source>
</evidence>
<evidence type="ECO:0000313" key="3">
    <source>
        <dbReference type="Proteomes" id="UP000023152"/>
    </source>
</evidence>
<protein>
    <submittedName>
        <fullName evidence="2">Uncharacterized protein</fullName>
    </submittedName>
</protein>
<reference evidence="2 3" key="1">
    <citation type="journal article" date="2013" name="Curr. Biol.">
        <title>The Genome of the Foraminiferan Reticulomyxa filosa.</title>
        <authorList>
            <person name="Glockner G."/>
            <person name="Hulsmann N."/>
            <person name="Schleicher M."/>
            <person name="Noegel A.A."/>
            <person name="Eichinger L."/>
            <person name="Gallinger C."/>
            <person name="Pawlowski J."/>
            <person name="Sierra R."/>
            <person name="Euteneuer U."/>
            <person name="Pillet L."/>
            <person name="Moustafa A."/>
            <person name="Platzer M."/>
            <person name="Groth M."/>
            <person name="Szafranski K."/>
            <person name="Schliwa M."/>
        </authorList>
    </citation>
    <scope>NUCLEOTIDE SEQUENCE [LARGE SCALE GENOMIC DNA]</scope>
</reference>
<organism evidence="2 3">
    <name type="scientific">Reticulomyxa filosa</name>
    <dbReference type="NCBI Taxonomy" id="46433"/>
    <lineage>
        <taxon>Eukaryota</taxon>
        <taxon>Sar</taxon>
        <taxon>Rhizaria</taxon>
        <taxon>Retaria</taxon>
        <taxon>Foraminifera</taxon>
        <taxon>Monothalamids</taxon>
        <taxon>Reticulomyxidae</taxon>
        <taxon>Reticulomyxa</taxon>
    </lineage>
</organism>
<evidence type="ECO:0000256" key="1">
    <source>
        <dbReference type="SAM" id="Phobius"/>
    </source>
</evidence>
<name>X6NN50_RETFI</name>
<keyword evidence="1" id="KW-1133">Transmembrane helix</keyword>
<proteinExistence type="predicted"/>